<comment type="caution">
    <text evidence="1">The sequence shown here is derived from an EMBL/GenBank/DDBJ whole genome shotgun (WGS) entry which is preliminary data.</text>
</comment>
<proteinExistence type="predicted"/>
<evidence type="ECO:0000313" key="1">
    <source>
        <dbReference type="EMBL" id="MEV8468932.1"/>
    </source>
</evidence>
<keyword evidence="2" id="KW-1185">Reference proteome</keyword>
<name>A0ABV3LD44_9RHOB</name>
<accession>A0ABV3LD44</accession>
<dbReference type="Proteomes" id="UP001553161">
    <property type="component" value="Unassembled WGS sequence"/>
</dbReference>
<dbReference type="EMBL" id="JBFBVU010000053">
    <property type="protein sequence ID" value="MEV8468932.1"/>
    <property type="molecule type" value="Genomic_DNA"/>
</dbReference>
<sequence>MQPVVLLVGKLPGIVGHLADELEDLPVRWLGAHDHGEVMRQLDTEPSISCVIMGAGLNDDVRGDLVGLIAGQRPDVSIHLKDRASGPEGMADFVRKVAGAMVLNRG</sequence>
<gene>
    <name evidence="1" type="ORF">AB0T83_19480</name>
</gene>
<reference evidence="1 2" key="1">
    <citation type="submission" date="2024-07" db="EMBL/GenBank/DDBJ databases">
        <authorList>
            <person name="Kang M."/>
        </authorList>
    </citation>
    <scope>NUCLEOTIDE SEQUENCE [LARGE SCALE GENOMIC DNA]</scope>
    <source>
        <strain evidence="1 2">DFM31</strain>
    </source>
</reference>
<protein>
    <submittedName>
        <fullName evidence="1">Uncharacterized protein</fullName>
    </submittedName>
</protein>
<evidence type="ECO:0000313" key="2">
    <source>
        <dbReference type="Proteomes" id="UP001553161"/>
    </source>
</evidence>
<organism evidence="1 2">
    <name type="scientific">Meridianimarinicoccus marinus</name>
    <dbReference type="NCBI Taxonomy" id="3231483"/>
    <lineage>
        <taxon>Bacteria</taxon>
        <taxon>Pseudomonadati</taxon>
        <taxon>Pseudomonadota</taxon>
        <taxon>Alphaproteobacteria</taxon>
        <taxon>Rhodobacterales</taxon>
        <taxon>Paracoccaceae</taxon>
        <taxon>Meridianimarinicoccus</taxon>
    </lineage>
</organism>
<dbReference type="RefSeq" id="WP_366194886.1">
    <property type="nucleotide sequence ID" value="NZ_JBFBVU010000053.1"/>
</dbReference>